<keyword evidence="4" id="KW-1185">Reference proteome</keyword>
<dbReference type="SUPFAM" id="SSF52172">
    <property type="entry name" value="CheY-like"/>
    <property type="match status" value="1"/>
</dbReference>
<dbReference type="OrthoDB" id="582170at2"/>
<comment type="caution">
    <text evidence="3">The sequence shown here is derived from an EMBL/GenBank/DDBJ whole genome shotgun (WGS) entry which is preliminary data.</text>
</comment>
<name>A0A4Z1CRU8_9RHOB</name>
<dbReference type="EMBL" id="SRPG01000014">
    <property type="protein sequence ID" value="TGN68043.1"/>
    <property type="molecule type" value="Genomic_DNA"/>
</dbReference>
<organism evidence="3 4">
    <name type="scientific">Paracoccus liaowanqingii</name>
    <dbReference type="NCBI Taxonomy" id="2560053"/>
    <lineage>
        <taxon>Bacteria</taxon>
        <taxon>Pseudomonadati</taxon>
        <taxon>Pseudomonadota</taxon>
        <taxon>Alphaproteobacteria</taxon>
        <taxon>Rhodobacterales</taxon>
        <taxon>Paracoccaceae</taxon>
        <taxon>Paracoccus</taxon>
    </lineage>
</organism>
<dbReference type="Proteomes" id="UP000297972">
    <property type="component" value="Unassembled WGS sequence"/>
</dbReference>
<dbReference type="Gene3D" id="3.40.50.2300">
    <property type="match status" value="1"/>
</dbReference>
<reference evidence="3 4" key="1">
    <citation type="submission" date="2019-03" db="EMBL/GenBank/DDBJ databases">
        <authorList>
            <person name="Li J."/>
        </authorList>
    </citation>
    <scope>NUCLEOTIDE SEQUENCE [LARGE SCALE GENOMIC DNA]</scope>
    <source>
        <strain evidence="3 4">3058</strain>
    </source>
</reference>
<dbReference type="RefSeq" id="WP_135816277.1">
    <property type="nucleotide sequence ID" value="NZ_SRPG01000014.1"/>
</dbReference>
<protein>
    <submittedName>
        <fullName evidence="3">Response regulator</fullName>
    </submittedName>
</protein>
<evidence type="ECO:0000313" key="3">
    <source>
        <dbReference type="EMBL" id="TGN68043.1"/>
    </source>
</evidence>
<dbReference type="AlphaFoldDB" id="A0A4Z1CRU8"/>
<keyword evidence="1" id="KW-0597">Phosphoprotein</keyword>
<evidence type="ECO:0000313" key="4">
    <source>
        <dbReference type="Proteomes" id="UP000297972"/>
    </source>
</evidence>
<dbReference type="GO" id="GO:0000160">
    <property type="term" value="P:phosphorelay signal transduction system"/>
    <property type="evidence" value="ECO:0007669"/>
    <property type="project" value="InterPro"/>
</dbReference>
<sequence>MVDSKTMFGGRSVLLVKDDYLIADDMASELEARGAKVIGPVASVAAAMELIEQTERIDGAIVDINLHGVMSWPVADALLQRDVRFVFTTGYDSDSIPGRYVKVVRCEKPTILVFCT</sequence>
<proteinExistence type="predicted"/>
<evidence type="ECO:0000259" key="2">
    <source>
        <dbReference type="PROSITE" id="PS50110"/>
    </source>
</evidence>
<evidence type="ECO:0000256" key="1">
    <source>
        <dbReference type="PROSITE-ProRule" id="PRU00169"/>
    </source>
</evidence>
<dbReference type="InterPro" id="IPR011006">
    <property type="entry name" value="CheY-like_superfamily"/>
</dbReference>
<feature type="modified residue" description="4-aspartylphosphate" evidence="1">
    <location>
        <position position="63"/>
    </location>
</feature>
<gene>
    <name evidence="3" type="ORF">E4L95_02680</name>
</gene>
<accession>A0A4Z1CRU8</accession>
<dbReference type="InterPro" id="IPR001789">
    <property type="entry name" value="Sig_transdc_resp-reg_receiver"/>
</dbReference>
<dbReference type="PROSITE" id="PS50110">
    <property type="entry name" value="RESPONSE_REGULATORY"/>
    <property type="match status" value="1"/>
</dbReference>
<feature type="domain" description="Response regulatory" evidence="2">
    <location>
        <begin position="12"/>
        <end position="116"/>
    </location>
</feature>